<comment type="caution">
    <text evidence="5">The sequence shown here is derived from an EMBL/GenBank/DDBJ whole genome shotgun (WGS) entry which is preliminary data.</text>
</comment>
<evidence type="ECO:0000259" key="4">
    <source>
        <dbReference type="PROSITE" id="PS01124"/>
    </source>
</evidence>
<keyword evidence="2" id="KW-0238">DNA-binding</keyword>
<accession>A0A9D1JZR4</accession>
<dbReference type="InterPro" id="IPR018062">
    <property type="entry name" value="HTH_AraC-typ_CS"/>
</dbReference>
<keyword evidence="1" id="KW-0805">Transcription regulation</keyword>
<dbReference type="EMBL" id="DVJP01000006">
    <property type="protein sequence ID" value="HIS75248.1"/>
    <property type="molecule type" value="Genomic_DNA"/>
</dbReference>
<reference evidence="5" key="1">
    <citation type="submission" date="2020-10" db="EMBL/GenBank/DDBJ databases">
        <authorList>
            <person name="Gilroy R."/>
        </authorList>
    </citation>
    <scope>NUCLEOTIDE SEQUENCE</scope>
    <source>
        <strain evidence="5">CHK199-13235</strain>
    </source>
</reference>
<dbReference type="PANTHER" id="PTHR43280:SF28">
    <property type="entry name" value="HTH-TYPE TRANSCRIPTIONAL ACTIVATOR RHAS"/>
    <property type="match status" value="1"/>
</dbReference>
<dbReference type="Gene3D" id="1.10.10.60">
    <property type="entry name" value="Homeodomain-like"/>
    <property type="match status" value="2"/>
</dbReference>
<dbReference type="Proteomes" id="UP000824002">
    <property type="component" value="Unassembled WGS sequence"/>
</dbReference>
<dbReference type="PRINTS" id="PR00032">
    <property type="entry name" value="HTHARAC"/>
</dbReference>
<proteinExistence type="predicted"/>
<evidence type="ECO:0000256" key="2">
    <source>
        <dbReference type="ARBA" id="ARBA00023125"/>
    </source>
</evidence>
<keyword evidence="3" id="KW-0804">Transcription</keyword>
<evidence type="ECO:0000256" key="1">
    <source>
        <dbReference type="ARBA" id="ARBA00023015"/>
    </source>
</evidence>
<organism evidence="5 6">
    <name type="scientific">Candidatus Merdivicinus excrementipullorum</name>
    <dbReference type="NCBI Taxonomy" id="2840867"/>
    <lineage>
        <taxon>Bacteria</taxon>
        <taxon>Bacillati</taxon>
        <taxon>Bacillota</taxon>
        <taxon>Clostridia</taxon>
        <taxon>Eubacteriales</taxon>
        <taxon>Oscillospiraceae</taxon>
        <taxon>Oscillospiraceae incertae sedis</taxon>
        <taxon>Candidatus Merdivicinus</taxon>
    </lineage>
</organism>
<dbReference type="InterPro" id="IPR009057">
    <property type="entry name" value="Homeodomain-like_sf"/>
</dbReference>
<dbReference type="SMART" id="SM00342">
    <property type="entry name" value="HTH_ARAC"/>
    <property type="match status" value="1"/>
</dbReference>
<dbReference type="PROSITE" id="PS00041">
    <property type="entry name" value="HTH_ARAC_FAMILY_1"/>
    <property type="match status" value="1"/>
</dbReference>
<reference evidence="5" key="2">
    <citation type="journal article" date="2021" name="PeerJ">
        <title>Extensive microbial diversity within the chicken gut microbiome revealed by metagenomics and culture.</title>
        <authorList>
            <person name="Gilroy R."/>
            <person name="Ravi A."/>
            <person name="Getino M."/>
            <person name="Pursley I."/>
            <person name="Horton D.L."/>
            <person name="Alikhan N.F."/>
            <person name="Baker D."/>
            <person name="Gharbi K."/>
            <person name="Hall N."/>
            <person name="Watson M."/>
            <person name="Adriaenssens E.M."/>
            <person name="Foster-Nyarko E."/>
            <person name="Jarju S."/>
            <person name="Secka A."/>
            <person name="Antonio M."/>
            <person name="Oren A."/>
            <person name="Chaudhuri R.R."/>
            <person name="La Ragione R."/>
            <person name="Hildebrand F."/>
            <person name="Pallen M.J."/>
        </authorList>
    </citation>
    <scope>NUCLEOTIDE SEQUENCE</scope>
    <source>
        <strain evidence="5">CHK199-13235</strain>
    </source>
</reference>
<dbReference type="PANTHER" id="PTHR43280">
    <property type="entry name" value="ARAC-FAMILY TRANSCRIPTIONAL REGULATOR"/>
    <property type="match status" value="1"/>
</dbReference>
<sequence>MPIQISLLTILDLLRREKSYTILQNHLMVQNASIREALLYIHQHYDEKLSVHEIAGALHISTDHFIRLFKFMLGMTPQKYIQTYRIKQAAAAIRQISDDVPLSISEIAAGIGFSDANYFTRSFKKVMGITPSQYQKMILKN</sequence>
<dbReference type="InterPro" id="IPR020449">
    <property type="entry name" value="Tscrpt_reg_AraC-type_HTH"/>
</dbReference>
<gene>
    <name evidence="5" type="ORF">IAB51_00405</name>
</gene>
<dbReference type="InterPro" id="IPR018060">
    <property type="entry name" value="HTH_AraC"/>
</dbReference>
<evidence type="ECO:0000313" key="5">
    <source>
        <dbReference type="EMBL" id="HIS75248.1"/>
    </source>
</evidence>
<dbReference type="PROSITE" id="PS01124">
    <property type="entry name" value="HTH_ARAC_FAMILY_2"/>
    <property type="match status" value="1"/>
</dbReference>
<dbReference type="Pfam" id="PF12833">
    <property type="entry name" value="HTH_18"/>
    <property type="match status" value="1"/>
</dbReference>
<dbReference type="AlphaFoldDB" id="A0A9D1JZR4"/>
<dbReference type="GO" id="GO:0003700">
    <property type="term" value="F:DNA-binding transcription factor activity"/>
    <property type="evidence" value="ECO:0007669"/>
    <property type="project" value="InterPro"/>
</dbReference>
<feature type="domain" description="HTH araC/xylS-type" evidence="4">
    <location>
        <begin position="35"/>
        <end position="137"/>
    </location>
</feature>
<protein>
    <submittedName>
        <fullName evidence="5">Helix-turn-helix transcriptional regulator</fullName>
    </submittedName>
</protein>
<name>A0A9D1JZR4_9FIRM</name>
<dbReference type="GO" id="GO:0043565">
    <property type="term" value="F:sequence-specific DNA binding"/>
    <property type="evidence" value="ECO:0007669"/>
    <property type="project" value="InterPro"/>
</dbReference>
<evidence type="ECO:0000256" key="3">
    <source>
        <dbReference type="ARBA" id="ARBA00023163"/>
    </source>
</evidence>
<evidence type="ECO:0000313" key="6">
    <source>
        <dbReference type="Proteomes" id="UP000824002"/>
    </source>
</evidence>
<dbReference type="SUPFAM" id="SSF46689">
    <property type="entry name" value="Homeodomain-like"/>
    <property type="match status" value="2"/>
</dbReference>